<keyword evidence="1" id="KW-0472">Membrane</keyword>
<dbReference type="Pfam" id="PF07006">
    <property type="entry name" value="DUF1310"/>
    <property type="match status" value="1"/>
</dbReference>
<evidence type="ECO:0000313" key="3">
    <source>
        <dbReference type="Proteomes" id="UP000004946"/>
    </source>
</evidence>
<dbReference type="KEGG" id="pdo:PSDT_1286"/>
<proteinExistence type="predicted"/>
<dbReference type="EMBL" id="AEON01000001">
    <property type="protein sequence ID" value="EFT83295.1"/>
    <property type="molecule type" value="Genomic_DNA"/>
</dbReference>
<evidence type="ECO:0000256" key="1">
    <source>
        <dbReference type="SAM" id="Phobius"/>
    </source>
</evidence>
<gene>
    <name evidence="2" type="ORF">HMPREF0620_0300</name>
</gene>
<name>E6K0A4_PARDN</name>
<reference evidence="2 3" key="1">
    <citation type="submission" date="2010-12" db="EMBL/GenBank/DDBJ databases">
        <authorList>
            <person name="Muzny D."/>
            <person name="Qin X."/>
            <person name="Buhay C."/>
            <person name="Dugan-Rocha S."/>
            <person name="Ding Y."/>
            <person name="Chen G."/>
            <person name="Hawes A."/>
            <person name="Holder M."/>
            <person name="Jhangiani S."/>
            <person name="Johnson A."/>
            <person name="Khan Z."/>
            <person name="Li Z."/>
            <person name="Liu W."/>
            <person name="Liu X."/>
            <person name="Perez L."/>
            <person name="Shen H."/>
            <person name="Wang Q."/>
            <person name="Watt J."/>
            <person name="Xi L."/>
            <person name="Xin Y."/>
            <person name="Zhou J."/>
            <person name="Deng J."/>
            <person name="Jiang H."/>
            <person name="Liu Y."/>
            <person name="Qu J."/>
            <person name="Song X.-Z."/>
            <person name="Zhang L."/>
            <person name="Villasana D."/>
            <person name="Johnson A."/>
            <person name="Liu J."/>
            <person name="Liyanage D."/>
            <person name="Lorensuhewa L."/>
            <person name="Robinson T."/>
            <person name="Song A."/>
            <person name="Song B.-B."/>
            <person name="Dinh H."/>
            <person name="Thornton R."/>
            <person name="Coyle M."/>
            <person name="Francisco L."/>
            <person name="Jackson L."/>
            <person name="Javaid M."/>
            <person name="Korchina V."/>
            <person name="Kovar C."/>
            <person name="Mata R."/>
            <person name="Mathew T."/>
            <person name="Ngo R."/>
            <person name="Nguyen L."/>
            <person name="Nguyen N."/>
            <person name="Okwuonu G."/>
            <person name="Ongeri F."/>
            <person name="Pham C."/>
            <person name="Simmons D."/>
            <person name="Wilczek-Boney K."/>
            <person name="Hale W."/>
            <person name="Jakkamsetti A."/>
            <person name="Pham P."/>
            <person name="Ruth R."/>
            <person name="San Lucas F."/>
            <person name="Warren J."/>
            <person name="Zhang J."/>
            <person name="Zhao Z."/>
            <person name="Zhou C."/>
            <person name="Zhu D."/>
            <person name="Lee S."/>
            <person name="Bess C."/>
            <person name="Blankenburg K."/>
            <person name="Forbes L."/>
            <person name="Fu Q."/>
            <person name="Gubbala S."/>
            <person name="Hirani K."/>
            <person name="Jayaseelan J.C."/>
            <person name="Lara F."/>
            <person name="Munidasa M."/>
            <person name="Palculict T."/>
            <person name="Patil S."/>
            <person name="Pu L.-L."/>
            <person name="Saada N."/>
            <person name="Tang L."/>
            <person name="Weissenberger G."/>
            <person name="Zhu Y."/>
            <person name="Hemphill L."/>
            <person name="Shang Y."/>
            <person name="Youmans B."/>
            <person name="Ayvaz T."/>
            <person name="Ross M."/>
            <person name="Santibanez J."/>
            <person name="Aqrawi P."/>
            <person name="Gross S."/>
            <person name="Joshi V."/>
            <person name="Fowler G."/>
            <person name="Nazareth L."/>
            <person name="Reid J."/>
            <person name="Worley K."/>
            <person name="Petrosino J."/>
            <person name="Highlander S."/>
            <person name="Gibbs R."/>
        </authorList>
    </citation>
    <scope>NUCLEOTIDE SEQUENCE [LARGE SCALE GENOMIC DNA]</scope>
    <source>
        <strain evidence="2 3">DSM 10105</strain>
    </source>
</reference>
<protein>
    <submittedName>
        <fullName evidence="2">Uncharacterized protein</fullName>
    </submittedName>
</protein>
<feature type="transmembrane region" description="Helical" evidence="1">
    <location>
        <begin position="13"/>
        <end position="35"/>
    </location>
</feature>
<keyword evidence="1" id="KW-0812">Transmembrane</keyword>
<dbReference type="InterPro" id="IPR010738">
    <property type="entry name" value="DUF1310"/>
</dbReference>
<comment type="caution">
    <text evidence="2">The sequence shown here is derived from an EMBL/GenBank/DDBJ whole genome shotgun (WGS) entry which is preliminary data.</text>
</comment>
<keyword evidence="1" id="KW-1133">Transmembrane helix</keyword>
<sequence length="169" mass="18960">MVAEPGEGRRESLWVKSLVVLLVVFIGVPSGVFVYRKWVDWRVNVEVEKTIESDEVHDLIEKDLRHIDPLAFTSRGVIKGFEPKKGSGLTTPMGGIFFDVTVYGHEWKVNLHYGLAKAGDNGPIQLTWEEGEKSLYPYLDKAYGKGYGDALDTDQEKEMKGKAGLNDEN</sequence>
<dbReference type="AlphaFoldDB" id="E6K0A4"/>
<evidence type="ECO:0000313" key="2">
    <source>
        <dbReference type="EMBL" id="EFT83295.1"/>
    </source>
</evidence>
<keyword evidence="3" id="KW-1185">Reference proteome</keyword>
<dbReference type="Proteomes" id="UP000004946">
    <property type="component" value="Chromosome"/>
</dbReference>
<dbReference type="PATRIC" id="fig|864564.6.peg.1413"/>
<organism evidence="2 3">
    <name type="scientific">Parascardovia denticolens DSM 10105 = JCM 12538</name>
    <dbReference type="NCBI Taxonomy" id="864564"/>
    <lineage>
        <taxon>Bacteria</taxon>
        <taxon>Bacillati</taxon>
        <taxon>Actinomycetota</taxon>
        <taxon>Actinomycetes</taxon>
        <taxon>Bifidobacteriales</taxon>
        <taxon>Bifidobacteriaceae</taxon>
        <taxon>Parascardovia</taxon>
    </lineage>
</organism>
<dbReference type="RefSeq" id="WP_006288724.1">
    <property type="nucleotide sequence ID" value="NZ_AP012333.1"/>
</dbReference>
<accession>E6K0A4</accession>
<dbReference type="HOGENOM" id="CLU_1576991_0_0_11"/>